<dbReference type="GO" id="GO:0061711">
    <property type="term" value="F:tRNA N(6)-L-threonylcarbamoyladenine synthase activity"/>
    <property type="evidence" value="ECO:0007669"/>
    <property type="project" value="UniProtKB-EC"/>
</dbReference>
<evidence type="ECO:0000256" key="2">
    <source>
        <dbReference type="ARBA" id="ARBA00022679"/>
    </source>
</evidence>
<protein>
    <recommendedName>
        <fullName evidence="8">tRNA N6-adenosine threonylcarbamoyltransferase</fullName>
        <ecNumber evidence="8">2.3.1.234</ecNumber>
    </recommendedName>
    <alternativeName>
        <fullName evidence="8">N6-L-threonylcarbamoyladenine synthase</fullName>
        <shortName evidence="8">t(6)A synthase</shortName>
    </alternativeName>
    <alternativeName>
        <fullName evidence="8">t(6)A37 threonylcarbamoyladenosine biosynthesis protein TsaD</fullName>
    </alternativeName>
    <alternativeName>
        <fullName evidence="8">tRNA threonylcarbamoyladenosine biosynthesis protein TsaD</fullName>
    </alternativeName>
</protein>
<evidence type="ECO:0000256" key="4">
    <source>
        <dbReference type="ARBA" id="ARBA00022723"/>
    </source>
</evidence>
<dbReference type="Gene3D" id="3.30.420.40">
    <property type="match status" value="3"/>
</dbReference>
<feature type="domain" description="Gcp-like" evidence="9">
    <location>
        <begin position="112"/>
        <end position="366"/>
    </location>
</feature>
<comment type="subcellular location">
    <subcellularLocation>
        <location evidence="8">Cytoplasm</location>
    </subcellularLocation>
</comment>
<comment type="caution">
    <text evidence="8">Lacks conserved residue(s) required for the propagation of feature annotation.</text>
</comment>
<dbReference type="InterPro" id="IPR043129">
    <property type="entry name" value="ATPase_NBD"/>
</dbReference>
<comment type="similarity">
    <text evidence="8">Belongs to the KAE1 / TsaD family.</text>
</comment>
<evidence type="ECO:0000313" key="11">
    <source>
        <dbReference type="Proteomes" id="UP000177043"/>
    </source>
</evidence>
<comment type="catalytic activity">
    <reaction evidence="7 8">
        <text>L-threonylcarbamoyladenylate + adenosine(37) in tRNA = N(6)-L-threonylcarbamoyladenosine(37) in tRNA + AMP + H(+)</text>
        <dbReference type="Rhea" id="RHEA:37059"/>
        <dbReference type="Rhea" id="RHEA-COMP:10162"/>
        <dbReference type="Rhea" id="RHEA-COMP:10163"/>
        <dbReference type="ChEBI" id="CHEBI:15378"/>
        <dbReference type="ChEBI" id="CHEBI:73682"/>
        <dbReference type="ChEBI" id="CHEBI:74411"/>
        <dbReference type="ChEBI" id="CHEBI:74418"/>
        <dbReference type="ChEBI" id="CHEBI:456215"/>
        <dbReference type="EC" id="2.3.1.234"/>
    </reaction>
</comment>
<organism evidence="10 11">
    <name type="scientific">Candidatus Vogelbacteria bacterium RIFOXYD1_FULL_44_32</name>
    <dbReference type="NCBI Taxonomy" id="1802438"/>
    <lineage>
        <taxon>Bacteria</taxon>
        <taxon>Candidatus Vogeliibacteriota</taxon>
    </lineage>
</organism>
<feature type="binding site" evidence="8">
    <location>
        <position position="360"/>
    </location>
    <ligand>
        <name>Fe cation</name>
        <dbReference type="ChEBI" id="CHEBI:24875"/>
    </ligand>
</feature>
<evidence type="ECO:0000256" key="5">
    <source>
        <dbReference type="ARBA" id="ARBA00023004"/>
    </source>
</evidence>
<reference evidence="10 11" key="1">
    <citation type="journal article" date="2016" name="Nat. Commun.">
        <title>Thousands of microbial genomes shed light on interconnected biogeochemical processes in an aquifer system.</title>
        <authorList>
            <person name="Anantharaman K."/>
            <person name="Brown C.T."/>
            <person name="Hug L.A."/>
            <person name="Sharon I."/>
            <person name="Castelle C.J."/>
            <person name="Probst A.J."/>
            <person name="Thomas B.C."/>
            <person name="Singh A."/>
            <person name="Wilkins M.J."/>
            <person name="Karaoz U."/>
            <person name="Brodie E.L."/>
            <person name="Williams K.H."/>
            <person name="Hubbard S.S."/>
            <person name="Banfield J.F."/>
        </authorList>
    </citation>
    <scope>NUCLEOTIDE SEQUENCE [LARGE SCALE GENOMIC DNA]</scope>
</reference>
<dbReference type="SUPFAM" id="SSF53067">
    <property type="entry name" value="Actin-like ATPase domain"/>
    <property type="match status" value="3"/>
</dbReference>
<feature type="binding site" evidence="8">
    <location>
        <position position="332"/>
    </location>
    <ligand>
        <name>substrate</name>
    </ligand>
</feature>
<dbReference type="PANTHER" id="PTHR11735">
    <property type="entry name" value="TRNA N6-ADENOSINE THREONYLCARBAMOYLTRANSFERASE"/>
    <property type="match status" value="1"/>
</dbReference>
<dbReference type="InterPro" id="IPR017861">
    <property type="entry name" value="KAE1/TsaD"/>
</dbReference>
<evidence type="ECO:0000256" key="6">
    <source>
        <dbReference type="ARBA" id="ARBA00023315"/>
    </source>
</evidence>
<keyword evidence="2 8" id="KW-0808">Transferase</keyword>
<evidence type="ECO:0000256" key="7">
    <source>
        <dbReference type="ARBA" id="ARBA00048117"/>
    </source>
</evidence>
<dbReference type="FunFam" id="3.30.420.40:FF:000040">
    <property type="entry name" value="tRNA N6-adenosine threonylcarbamoyltransferase"/>
    <property type="match status" value="1"/>
</dbReference>
<dbReference type="AlphaFoldDB" id="A0A1G2QD66"/>
<dbReference type="InterPro" id="IPR000905">
    <property type="entry name" value="Gcp-like_dom"/>
</dbReference>
<dbReference type="GO" id="GO:0005737">
    <property type="term" value="C:cytoplasm"/>
    <property type="evidence" value="ECO:0007669"/>
    <property type="project" value="UniProtKB-SubCell"/>
</dbReference>
<keyword evidence="3 8" id="KW-0819">tRNA processing</keyword>
<evidence type="ECO:0000256" key="8">
    <source>
        <dbReference type="HAMAP-Rule" id="MF_01445"/>
    </source>
</evidence>
<sequence>MKILAIETSCDETAISIVEAEGDQQSPSFKVLSHIVSSQVELHAVWGGVVPNLARREHIANLIPVLEEALVKADLLREWEHPDMSSSEAILIREILDREEGLAENLISFLSSIQIPEIDTIAVTAGPGLEPALWAGINFARALATAWMKPLVPVNHMEGHIVSVLADGESTKYEARNPKQVQFPAVALLVSGGHTELVLVKNWGEYERLGETRDDAVGEAFDKVARLLGLPYPGGPQISRLAAEARAQNLTGDWQLPRPMKNSGDYDFSFSGIKTAVRYAIEKRGELNETDKLTLAREFEDAVVEVLIAKAMSACEEYNAPTLIVGGGVIANQYLRTQLAKVCADKGLALLLPTLETSTDNATMIALAAFFHQGESSGPDSIRAQGNLKL</sequence>
<comment type="function">
    <text evidence="8">Required for the formation of a threonylcarbamoyl group on adenosine at position 37 (t(6)A37) in tRNAs that read codons beginning with adenine. Is involved in the transfer of the threonylcarbamoyl moiety of threonylcarbamoyl-AMP (TC-AMP) to the N6 group of A37, together with TsaE and TsaB. TsaD likely plays a direct catalytic role in this reaction.</text>
</comment>
<proteinExistence type="inferred from homology"/>
<dbReference type="EMBL" id="MHTJ01000003">
    <property type="protein sequence ID" value="OHA58506.1"/>
    <property type="molecule type" value="Genomic_DNA"/>
</dbReference>
<keyword evidence="1 8" id="KW-0963">Cytoplasm</keyword>
<feature type="binding site" evidence="8">
    <location>
        <begin position="189"/>
        <end position="193"/>
    </location>
    <ligand>
        <name>substrate</name>
    </ligand>
</feature>
<evidence type="ECO:0000256" key="1">
    <source>
        <dbReference type="ARBA" id="ARBA00022490"/>
    </source>
</evidence>
<dbReference type="NCBIfam" id="TIGR00329">
    <property type="entry name" value="gcp_kae1"/>
    <property type="match status" value="1"/>
</dbReference>
<dbReference type="Proteomes" id="UP000177043">
    <property type="component" value="Unassembled WGS sequence"/>
</dbReference>
<feature type="binding site" evidence="8">
    <location>
        <position position="160"/>
    </location>
    <ligand>
        <name>Fe cation</name>
        <dbReference type="ChEBI" id="CHEBI:24875"/>
    </ligand>
</feature>
<dbReference type="HAMAP" id="MF_01445">
    <property type="entry name" value="TsaD"/>
    <property type="match status" value="1"/>
</dbReference>
<keyword evidence="6 8" id="KW-0012">Acyltransferase</keyword>
<comment type="caution">
    <text evidence="10">The sequence shown here is derived from an EMBL/GenBank/DDBJ whole genome shotgun (WGS) entry which is preliminary data.</text>
</comment>
<evidence type="ECO:0000259" key="9">
    <source>
        <dbReference type="Pfam" id="PF00814"/>
    </source>
</evidence>
<feature type="binding site" evidence="8">
    <location>
        <position position="235"/>
    </location>
    <ligand>
        <name>substrate</name>
    </ligand>
</feature>
<dbReference type="PRINTS" id="PR00789">
    <property type="entry name" value="OSIALOPTASE"/>
</dbReference>
<evidence type="ECO:0000256" key="3">
    <source>
        <dbReference type="ARBA" id="ARBA00022694"/>
    </source>
</evidence>
<feature type="binding site" evidence="8">
    <location>
        <position position="222"/>
    </location>
    <ligand>
        <name>substrate</name>
    </ligand>
</feature>
<keyword evidence="5 8" id="KW-0408">Iron</keyword>
<evidence type="ECO:0000313" key="10">
    <source>
        <dbReference type="EMBL" id="OHA58506.1"/>
    </source>
</evidence>
<keyword evidence="4 8" id="KW-0479">Metal-binding</keyword>
<dbReference type="CDD" id="cd24133">
    <property type="entry name" value="ASKHA_NBD_TsaD_bac"/>
    <property type="match status" value="1"/>
</dbReference>
<name>A0A1G2QD66_9BACT</name>
<accession>A0A1G2QD66</accession>
<dbReference type="PANTHER" id="PTHR11735:SF6">
    <property type="entry name" value="TRNA N6-ADENOSINE THREONYLCARBAMOYLTRANSFERASE, MITOCHONDRIAL"/>
    <property type="match status" value="1"/>
</dbReference>
<feature type="binding site" evidence="8">
    <location>
        <position position="156"/>
    </location>
    <ligand>
        <name>Fe cation</name>
        <dbReference type="ChEBI" id="CHEBI:24875"/>
    </ligand>
</feature>
<gene>
    <name evidence="8" type="primary">tsaD</name>
    <name evidence="10" type="ORF">A2571_01885</name>
</gene>
<dbReference type="EC" id="2.3.1.234" evidence="8"/>
<dbReference type="InterPro" id="IPR022450">
    <property type="entry name" value="TsaD"/>
</dbReference>
<comment type="cofactor">
    <cofactor evidence="8">
        <name>Fe(2+)</name>
        <dbReference type="ChEBI" id="CHEBI:29033"/>
    </cofactor>
    <text evidence="8">Binds 1 Fe(2+) ion per subunit.</text>
</comment>
<dbReference type="GO" id="GO:0005506">
    <property type="term" value="F:iron ion binding"/>
    <property type="evidence" value="ECO:0007669"/>
    <property type="project" value="UniProtKB-UniRule"/>
</dbReference>
<dbReference type="Pfam" id="PF00814">
    <property type="entry name" value="TsaD"/>
    <property type="match status" value="2"/>
</dbReference>
<dbReference type="GO" id="GO:0002949">
    <property type="term" value="P:tRNA threonylcarbamoyladenosine modification"/>
    <property type="evidence" value="ECO:0007669"/>
    <property type="project" value="UniProtKB-UniRule"/>
</dbReference>
<feature type="domain" description="Gcp-like" evidence="9">
    <location>
        <begin position="30"/>
        <end position="75"/>
    </location>
</feature>
<dbReference type="STRING" id="1802438.A2571_01885"/>